<reference evidence="2 3" key="1">
    <citation type="submission" date="2018-10" db="EMBL/GenBank/DDBJ databases">
        <title>Genome assembly for a Yunnan-Guizhou Plateau 3E fish, Anabarilius grahami (Regan), and its evolutionary and genetic applications.</title>
        <authorList>
            <person name="Jiang W."/>
        </authorList>
    </citation>
    <scope>NUCLEOTIDE SEQUENCE [LARGE SCALE GENOMIC DNA]</scope>
    <source>
        <strain evidence="2">AG-KIZ</strain>
        <tissue evidence="2">Muscle</tissue>
    </source>
</reference>
<comment type="caution">
    <text evidence="2">The sequence shown here is derived from an EMBL/GenBank/DDBJ whole genome shotgun (WGS) entry which is preliminary data.</text>
</comment>
<name>A0A3N0YLL6_ANAGA</name>
<sequence>MVSSKSSFDSHLSNMTAAPEPVHNMVATPEPSSNMAAMPEPSVSMAATPEPSVNMSIPPEPSVNMAATPETSVNMAATPESSAITDTTSVFTVIMNNASEASKIDEEKKSLSCSSPNPPAYRMDSQGDVRLGQGSDRLLGGVCWDEQWTSALMKPVGI</sequence>
<feature type="compositionally biased region" description="Polar residues" evidence="1">
    <location>
        <begin position="1"/>
        <end position="16"/>
    </location>
</feature>
<protein>
    <submittedName>
        <fullName evidence="2">Uncharacterized protein</fullName>
    </submittedName>
</protein>
<proteinExistence type="predicted"/>
<evidence type="ECO:0000256" key="1">
    <source>
        <dbReference type="SAM" id="MobiDB-lite"/>
    </source>
</evidence>
<accession>A0A3N0YLL6</accession>
<dbReference type="OrthoDB" id="8963296at2759"/>
<gene>
    <name evidence="2" type="ORF">DPX16_18893</name>
</gene>
<feature type="region of interest" description="Disordered" evidence="1">
    <location>
        <begin position="101"/>
        <end position="126"/>
    </location>
</feature>
<organism evidence="2 3">
    <name type="scientific">Anabarilius grahami</name>
    <name type="common">Kanglang fish</name>
    <name type="synonym">Barilius grahami</name>
    <dbReference type="NCBI Taxonomy" id="495550"/>
    <lineage>
        <taxon>Eukaryota</taxon>
        <taxon>Metazoa</taxon>
        <taxon>Chordata</taxon>
        <taxon>Craniata</taxon>
        <taxon>Vertebrata</taxon>
        <taxon>Euteleostomi</taxon>
        <taxon>Actinopterygii</taxon>
        <taxon>Neopterygii</taxon>
        <taxon>Teleostei</taxon>
        <taxon>Ostariophysi</taxon>
        <taxon>Cypriniformes</taxon>
        <taxon>Xenocyprididae</taxon>
        <taxon>Xenocypridinae</taxon>
        <taxon>Xenocypridinae incertae sedis</taxon>
        <taxon>Anabarilius</taxon>
    </lineage>
</organism>
<dbReference type="AlphaFoldDB" id="A0A3N0YLL6"/>
<keyword evidence="3" id="KW-1185">Reference proteome</keyword>
<dbReference type="EMBL" id="RJVU01036043">
    <property type="protein sequence ID" value="ROL47095.1"/>
    <property type="molecule type" value="Genomic_DNA"/>
</dbReference>
<feature type="region of interest" description="Disordered" evidence="1">
    <location>
        <begin position="1"/>
        <end position="66"/>
    </location>
</feature>
<evidence type="ECO:0000313" key="3">
    <source>
        <dbReference type="Proteomes" id="UP000281406"/>
    </source>
</evidence>
<dbReference type="Proteomes" id="UP000281406">
    <property type="component" value="Unassembled WGS sequence"/>
</dbReference>
<evidence type="ECO:0000313" key="2">
    <source>
        <dbReference type="EMBL" id="ROL47095.1"/>
    </source>
</evidence>